<evidence type="ECO:0000256" key="2">
    <source>
        <dbReference type="PIRSR" id="PIRSR001227-2"/>
    </source>
</evidence>
<keyword evidence="5" id="KW-1185">Reference proteome</keyword>
<protein>
    <submittedName>
        <fullName evidence="4">Penicillin acylase family protein</fullName>
    </submittedName>
</protein>
<dbReference type="InterPro" id="IPR043146">
    <property type="entry name" value="Penicillin_amidase_N_B-knob"/>
</dbReference>
<dbReference type="GO" id="GO:0016811">
    <property type="term" value="F:hydrolase activity, acting on carbon-nitrogen (but not peptide) bonds, in linear amides"/>
    <property type="evidence" value="ECO:0007669"/>
    <property type="project" value="InterPro"/>
</dbReference>
<reference evidence="4 5" key="1">
    <citation type="submission" date="2021-04" db="EMBL/GenBank/DDBJ databases">
        <title>Characterization of the biosynthetic gene cluster of new lipopeptides with antitumor activity in the genome of the marine Streptomyces PHM034.</title>
        <authorList>
            <person name="Ceniceros A."/>
            <person name="Canedo L."/>
            <person name="Mendez C."/>
            <person name="Olano C."/>
            <person name="Schleissner C."/>
            <person name="Cuevas C."/>
            <person name="De La Calle F."/>
            <person name="Salas J.A."/>
        </authorList>
    </citation>
    <scope>NUCLEOTIDE SEQUENCE [LARGE SCALE GENOMIC DNA]</scope>
    <source>
        <strain evidence="4 5">PHM034</strain>
    </source>
</reference>
<dbReference type="EMBL" id="JAGTPG010000002">
    <property type="protein sequence ID" value="MBR8640612.1"/>
    <property type="molecule type" value="Genomic_DNA"/>
</dbReference>
<dbReference type="InterPro" id="IPR043147">
    <property type="entry name" value="Penicillin_amidase_A-knob"/>
</dbReference>
<evidence type="ECO:0000256" key="1">
    <source>
        <dbReference type="PIRSR" id="PIRSR001227-1"/>
    </source>
</evidence>
<keyword evidence="2" id="KW-0106">Calcium</keyword>
<dbReference type="AlphaFoldDB" id="A0A941FI97"/>
<dbReference type="InterPro" id="IPR002692">
    <property type="entry name" value="S45"/>
</dbReference>
<sequence>MEAALALRQAIPARLRRRGQRLDRRAGGASSSGAKSMEYTVLGLQNSTYNVERWNPVDSLAWFKALSWELLGNMDSEIERTLMLAHGMSRQQIAQLYPPYPYTSNPPVVDGGAVVKGEFTAGPAPERAAHGESAPSDEEWGRMAPALRSIGEGMDSLGLRPEAEPASVGSNGWVVSGSRTASGKPLLANDPHLRSTLPGPWYQIGLHCTCSQNVEGASLPGIPGVVIGHNDRVAWGLTNLPADVTDLYLEKVRRGKYLDGSAWRKLRTRTEVIKVLGGKRVPITVRATEHGPLLSDRMSELLQVAAQPPMDASGAPRQTVPPGKEKQRLDAARPGVPAQAARLPYAVALRWTGFEPSRTMDALFAVNRSTGWKDFSAAVARFDEPAQNVLYADVDGHIGYRAAGRIPIRSKGDGDWPVPGWDPAYDWKGTIPAKELPSLYDPPDGVIVSANQPSAGPSYPRHLTDDWNYGYRARRIHDLLAGKPARGRLDVASMRQIQVDDRDAGAAALVPHLLEVPLGDDTTAAKARELLRRWDFRQGADSAAAAFYNATWRHLLERTFDELPADRRPTGGDRWWEVVRHLLKEPTSPWWDAKGTGRVESENDILGAAMRDAAAELTDRLGRDPADWRWGDLHTLTLRGSGPGESGIAPIEDLFNRRVQGIAGGTDAVNATSWNAGEGYEVGIAPSLRMITDLADFGGSRWVQTAGNSGHAFHDDYDDQLPCGGPEGICRCDGHDGMWSRPRTTGSL</sequence>
<dbReference type="Gene3D" id="2.30.120.10">
    <property type="match status" value="1"/>
</dbReference>
<dbReference type="PANTHER" id="PTHR34218">
    <property type="entry name" value="PEPTIDASE S45 PENICILLIN AMIDASE"/>
    <property type="match status" value="1"/>
</dbReference>
<accession>A0A941FI97</accession>
<dbReference type="InterPro" id="IPR029055">
    <property type="entry name" value="Ntn_hydrolases_N"/>
</dbReference>
<gene>
    <name evidence="4" type="ORF">KEF29_17990</name>
</gene>
<dbReference type="Pfam" id="PF01804">
    <property type="entry name" value="Penicil_amidase"/>
    <property type="match status" value="1"/>
</dbReference>
<evidence type="ECO:0000313" key="4">
    <source>
        <dbReference type="EMBL" id="MBR8640612.1"/>
    </source>
</evidence>
<dbReference type="Gene3D" id="1.10.1400.10">
    <property type="match status" value="1"/>
</dbReference>
<organism evidence="4 5">
    <name type="scientific">Streptomyces tuirus</name>
    <dbReference type="NCBI Taxonomy" id="68278"/>
    <lineage>
        <taxon>Bacteria</taxon>
        <taxon>Bacillati</taxon>
        <taxon>Actinomycetota</taxon>
        <taxon>Actinomycetes</taxon>
        <taxon>Kitasatosporales</taxon>
        <taxon>Streptomycetaceae</taxon>
        <taxon>Streptomyces</taxon>
    </lineage>
</organism>
<feature type="active site" description="Nucleophile" evidence="1">
    <location>
        <position position="170"/>
    </location>
</feature>
<dbReference type="GO" id="GO:0017000">
    <property type="term" value="P:antibiotic biosynthetic process"/>
    <property type="evidence" value="ECO:0007669"/>
    <property type="project" value="InterPro"/>
</dbReference>
<dbReference type="InterPro" id="IPR014395">
    <property type="entry name" value="Pen/GL7ACA/AHL_acylase"/>
</dbReference>
<comment type="caution">
    <text evidence="4">The sequence shown here is derived from an EMBL/GenBank/DDBJ whole genome shotgun (WGS) entry which is preliminary data.</text>
</comment>
<dbReference type="Proteomes" id="UP000682308">
    <property type="component" value="Unassembled WGS sequence"/>
</dbReference>
<dbReference type="Gene3D" id="3.60.20.10">
    <property type="entry name" value="Glutamine Phosphoribosylpyrophosphate, subunit 1, domain 1"/>
    <property type="match status" value="1"/>
</dbReference>
<feature type="region of interest" description="Disordered" evidence="3">
    <location>
        <begin position="309"/>
        <end position="330"/>
    </location>
</feature>
<evidence type="ECO:0000256" key="3">
    <source>
        <dbReference type="SAM" id="MobiDB-lite"/>
    </source>
</evidence>
<comment type="cofactor">
    <cofactor evidence="2">
        <name>Ca(2+)</name>
        <dbReference type="ChEBI" id="CHEBI:29108"/>
    </cofactor>
    <text evidence="2">Binds 1 Ca(2+) ion per dimer.</text>
</comment>
<feature type="region of interest" description="Disordered" evidence="3">
    <location>
        <begin position="121"/>
        <end position="140"/>
    </location>
</feature>
<proteinExistence type="predicted"/>
<feature type="binding site" evidence="2">
    <location>
        <position position="246"/>
    </location>
    <ligand>
        <name>Ca(2+)</name>
        <dbReference type="ChEBI" id="CHEBI:29108"/>
    </ligand>
</feature>
<dbReference type="SUPFAM" id="SSF56235">
    <property type="entry name" value="N-terminal nucleophile aminohydrolases (Ntn hydrolases)"/>
    <property type="match status" value="1"/>
</dbReference>
<feature type="binding site" evidence="2">
    <location>
        <position position="77"/>
    </location>
    <ligand>
        <name>Ca(2+)</name>
        <dbReference type="ChEBI" id="CHEBI:29108"/>
    </ligand>
</feature>
<dbReference type="GO" id="GO:0046872">
    <property type="term" value="F:metal ion binding"/>
    <property type="evidence" value="ECO:0007669"/>
    <property type="project" value="UniProtKB-KW"/>
</dbReference>
<name>A0A941FI97_9ACTN</name>
<dbReference type="CDD" id="cd03747">
    <property type="entry name" value="Ntn_PGA_like"/>
    <property type="match status" value="1"/>
</dbReference>
<dbReference type="PIRSF" id="PIRSF001227">
    <property type="entry name" value="Pen_acylase"/>
    <property type="match status" value="1"/>
</dbReference>
<dbReference type="PANTHER" id="PTHR34218:SF4">
    <property type="entry name" value="ACYL-HOMOSERINE LACTONE ACYLASE QUIP"/>
    <property type="match status" value="1"/>
</dbReference>
<feature type="binding site" evidence="2">
    <location>
        <position position="243"/>
    </location>
    <ligand>
        <name>Ca(2+)</name>
        <dbReference type="ChEBI" id="CHEBI:29108"/>
    </ligand>
</feature>
<keyword evidence="2" id="KW-0479">Metal-binding</keyword>
<evidence type="ECO:0000313" key="5">
    <source>
        <dbReference type="Proteomes" id="UP000682308"/>
    </source>
</evidence>